<evidence type="ECO:0000313" key="4">
    <source>
        <dbReference type="EMBL" id="GIY81032.1"/>
    </source>
</evidence>
<keyword evidence="2" id="KW-0175">Coiled coil</keyword>
<feature type="non-terminal residue" evidence="4">
    <location>
        <position position="1"/>
    </location>
</feature>
<dbReference type="InterPro" id="IPR001331">
    <property type="entry name" value="GDS_CDC24_CS"/>
</dbReference>
<evidence type="ECO:0000256" key="2">
    <source>
        <dbReference type="SAM" id="Coils"/>
    </source>
</evidence>
<dbReference type="PANTHER" id="PTHR12877">
    <property type="entry name" value="RHO GUANINE NUCLEOTIDE EXCHANGE FACTOR"/>
    <property type="match status" value="1"/>
</dbReference>
<organism evidence="4 5">
    <name type="scientific">Caerostris darwini</name>
    <dbReference type="NCBI Taxonomy" id="1538125"/>
    <lineage>
        <taxon>Eukaryota</taxon>
        <taxon>Metazoa</taxon>
        <taxon>Ecdysozoa</taxon>
        <taxon>Arthropoda</taxon>
        <taxon>Chelicerata</taxon>
        <taxon>Arachnida</taxon>
        <taxon>Araneae</taxon>
        <taxon>Araneomorphae</taxon>
        <taxon>Entelegynae</taxon>
        <taxon>Araneoidea</taxon>
        <taxon>Araneidae</taxon>
        <taxon>Caerostris</taxon>
    </lineage>
</organism>
<evidence type="ECO:0000259" key="3">
    <source>
        <dbReference type="PROSITE" id="PS50010"/>
    </source>
</evidence>
<feature type="coiled-coil region" evidence="2">
    <location>
        <begin position="204"/>
        <end position="238"/>
    </location>
</feature>
<dbReference type="Pfam" id="PF19056">
    <property type="entry name" value="WD40_2"/>
    <property type="match status" value="1"/>
</dbReference>
<keyword evidence="5" id="KW-1185">Reference proteome</keyword>
<keyword evidence="1" id="KW-0344">Guanine-nucleotide releasing factor</keyword>
<gene>
    <name evidence="4" type="primary">ARHGEF17</name>
    <name evidence="4" type="ORF">CDAR_71351</name>
</gene>
<evidence type="ECO:0000256" key="1">
    <source>
        <dbReference type="ARBA" id="ARBA00022658"/>
    </source>
</evidence>
<dbReference type="CDD" id="cd00160">
    <property type="entry name" value="RhoGEF"/>
    <property type="match status" value="1"/>
</dbReference>
<dbReference type="Gene3D" id="1.20.900.10">
    <property type="entry name" value="Dbl homology (DH) domain"/>
    <property type="match status" value="1"/>
</dbReference>
<dbReference type="GO" id="GO:0035556">
    <property type="term" value="P:intracellular signal transduction"/>
    <property type="evidence" value="ECO:0007669"/>
    <property type="project" value="InterPro"/>
</dbReference>
<dbReference type="InterPro" id="IPR015943">
    <property type="entry name" value="WD40/YVTN_repeat-like_dom_sf"/>
</dbReference>
<dbReference type="PROSITE" id="PS00741">
    <property type="entry name" value="DH_1"/>
    <property type="match status" value="1"/>
</dbReference>
<comment type="caution">
    <text evidence="4">The sequence shown here is derived from an EMBL/GenBank/DDBJ whole genome shotgun (WGS) entry which is preliminary data.</text>
</comment>
<dbReference type="InterPro" id="IPR039919">
    <property type="entry name" value="ARHGEF10/ARHGEF17"/>
</dbReference>
<name>A0AAV4WEF9_9ARAC</name>
<dbReference type="GO" id="GO:0030036">
    <property type="term" value="P:actin cytoskeleton organization"/>
    <property type="evidence" value="ECO:0007669"/>
    <property type="project" value="TreeGrafter"/>
</dbReference>
<dbReference type="InterPro" id="IPR011047">
    <property type="entry name" value="Quinoprotein_ADH-like_sf"/>
</dbReference>
<dbReference type="AlphaFoldDB" id="A0AAV4WEF9"/>
<dbReference type="GO" id="GO:0051496">
    <property type="term" value="P:positive regulation of stress fiber assembly"/>
    <property type="evidence" value="ECO:0007669"/>
    <property type="project" value="UniProtKB-ARBA"/>
</dbReference>
<protein>
    <submittedName>
        <fullName evidence="4">Rho guanine nucleotide exchange factor 17</fullName>
    </submittedName>
</protein>
<dbReference type="SUPFAM" id="SSF50998">
    <property type="entry name" value="Quinoprotein alcohol dehydrogenase-like"/>
    <property type="match status" value="1"/>
</dbReference>
<reference evidence="4 5" key="1">
    <citation type="submission" date="2021-06" db="EMBL/GenBank/DDBJ databases">
        <title>Caerostris darwini draft genome.</title>
        <authorList>
            <person name="Kono N."/>
            <person name="Arakawa K."/>
        </authorList>
    </citation>
    <scope>NUCLEOTIDE SEQUENCE [LARGE SCALE GENOMIC DNA]</scope>
</reference>
<sequence length="880" mass="98498">KKKDLNKIFIGIPRKNSVTIIGADVNSIKIHDIRTHIVGELYETELSYVESLQVIIKKYMVPLKSSEHSAEIEESQVDRIFCQVPEILRFHETFLETLKSRLGYWDTKQKIGDVFVDVFTRSAVVETYIEFINNWKAARDAIKSISLAKPAFAKFLEVTSREHKGKLTLDALLIMPVQRIPRYELLIKELLKHTPMDHPDYKLLLQAQKEVHELAVKINKVEREALQQEQRLQRLKEVENLIEGIVDLTQGDRSFIRHDFVLIPGGLGKKERCLFLFSDMLLITSIKKKGGAIRKTSIAVAASTCGLLESNKYKLLMKTPLHSVDIIKTDIDEPCVRTFLKEVSCLENDIAMLGKISEIIGTLNCEHQTLEDVIKDLLSNLTKQLADKQSSCSQLMSLDLAININNEVENITFVFPNPEQRMTWEAAFLDAKEKLDNISKKSIPPEFLCSIPLRKTRAGLQITCAAAVVDSCQNGLSDVWICSSDGYVGQVSVLTFQNEPVIASSVDICKARILCIAAVPGVSSGSLLVRRRSILIPYLPGFKFEKIGKGEKDHGKINSFPLDSDSDDDYIDATDDFASEDANTLQPTMWLGTEDGCIYIFNCTDMKLQRPKLRIYHSTSIYDILHVNERVFVSLANGEIAIYSRDHNGLWNTNNPYKIQVATNVTPILKMILVDEKLWCSTLNSIAIIDTTSLELEYTFQVVSDLERHITSLVPSEQGVWVTVQSSPVLHLYHATSYDHILDINISLPVTKMLSAYDEIIKQHKLACLRISSVCVEKNLLWIGTSTGVVLNWVVPPAIASLSPADLISNITGMTHGHFGHVRFITSIHAGGQGSSKDCSPSAQYSALVISGGDGYEDFGNVTNTAGCDDSTNHLLMWRV</sequence>
<dbReference type="SUPFAM" id="SSF48065">
    <property type="entry name" value="DBL homology domain (DH-domain)"/>
    <property type="match status" value="1"/>
</dbReference>
<dbReference type="EMBL" id="BPLQ01014566">
    <property type="protein sequence ID" value="GIY81032.1"/>
    <property type="molecule type" value="Genomic_DNA"/>
</dbReference>
<dbReference type="Pfam" id="PF00621">
    <property type="entry name" value="RhoGEF"/>
    <property type="match status" value="1"/>
</dbReference>
<dbReference type="PANTHER" id="PTHR12877:SF15">
    <property type="entry name" value="RHO GUANINE NUCLEOTIDE EXCHANGE FACTOR 17"/>
    <property type="match status" value="1"/>
</dbReference>
<evidence type="ECO:0000313" key="5">
    <source>
        <dbReference type="Proteomes" id="UP001054837"/>
    </source>
</evidence>
<feature type="domain" description="DH" evidence="3">
    <location>
        <begin position="33"/>
        <end position="221"/>
    </location>
</feature>
<dbReference type="GO" id="GO:0005737">
    <property type="term" value="C:cytoplasm"/>
    <property type="evidence" value="ECO:0007669"/>
    <property type="project" value="UniProtKB-ARBA"/>
</dbReference>
<dbReference type="FunFam" id="1.20.900.10:FF:000003">
    <property type="entry name" value="Rho guanine nucleotide exchange factor 10 like"/>
    <property type="match status" value="1"/>
</dbReference>
<dbReference type="InterPro" id="IPR011993">
    <property type="entry name" value="PH-like_dom_sf"/>
</dbReference>
<dbReference type="Pfam" id="PF19057">
    <property type="entry name" value="PH_19"/>
    <property type="match status" value="1"/>
</dbReference>
<dbReference type="InterPro" id="IPR000219">
    <property type="entry name" value="DH_dom"/>
</dbReference>
<dbReference type="Gene3D" id="2.130.10.10">
    <property type="entry name" value="YVTN repeat-like/Quinoprotein amine dehydrogenase"/>
    <property type="match status" value="1"/>
</dbReference>
<accession>A0AAV4WEF9</accession>
<dbReference type="SMART" id="SM00325">
    <property type="entry name" value="RhoGEF"/>
    <property type="match status" value="1"/>
</dbReference>
<dbReference type="Proteomes" id="UP001054837">
    <property type="component" value="Unassembled WGS sequence"/>
</dbReference>
<dbReference type="PROSITE" id="PS50010">
    <property type="entry name" value="DH_2"/>
    <property type="match status" value="1"/>
</dbReference>
<dbReference type="Gene3D" id="2.30.29.30">
    <property type="entry name" value="Pleckstrin-homology domain (PH domain)/Phosphotyrosine-binding domain (PTB)"/>
    <property type="match status" value="1"/>
</dbReference>
<dbReference type="SUPFAM" id="SSF50729">
    <property type="entry name" value="PH domain-like"/>
    <property type="match status" value="1"/>
</dbReference>
<proteinExistence type="predicted"/>
<dbReference type="InterPro" id="IPR035899">
    <property type="entry name" value="DBL_dom_sf"/>
</dbReference>
<dbReference type="GO" id="GO:0005085">
    <property type="term" value="F:guanyl-nucleotide exchange factor activity"/>
    <property type="evidence" value="ECO:0007669"/>
    <property type="project" value="UniProtKB-KW"/>
</dbReference>